<evidence type="ECO:0000313" key="2">
    <source>
        <dbReference type="Proteomes" id="UP000625033"/>
    </source>
</evidence>
<accession>A0A931GFZ8</accession>
<organism evidence="1 2">
    <name type="scientific">Zhihengliuella flava</name>
    <dbReference type="NCBI Taxonomy" id="1285193"/>
    <lineage>
        <taxon>Bacteria</taxon>
        <taxon>Bacillati</taxon>
        <taxon>Actinomycetota</taxon>
        <taxon>Actinomycetes</taxon>
        <taxon>Micrococcales</taxon>
        <taxon>Micrococcaceae</taxon>
        <taxon>Zhihengliuella</taxon>
    </lineage>
</organism>
<proteinExistence type="predicted"/>
<evidence type="ECO:0000313" key="1">
    <source>
        <dbReference type="EMBL" id="MBG6085863.1"/>
    </source>
</evidence>
<reference evidence="1" key="1">
    <citation type="submission" date="2020-11" db="EMBL/GenBank/DDBJ databases">
        <title>Sequencing the genomes of 1000 actinobacteria strains.</title>
        <authorList>
            <person name="Klenk H.-P."/>
        </authorList>
    </citation>
    <scope>NUCLEOTIDE SEQUENCE</scope>
    <source>
        <strain evidence="1">DSM 26152</strain>
    </source>
</reference>
<gene>
    <name evidence="1" type="ORF">IW252_002630</name>
</gene>
<name>A0A931GFZ8_9MICC</name>
<protein>
    <submittedName>
        <fullName evidence="1">Uncharacterized protein</fullName>
    </submittedName>
</protein>
<dbReference type="Proteomes" id="UP000625033">
    <property type="component" value="Unassembled WGS sequence"/>
</dbReference>
<dbReference type="EMBL" id="JADOTZ010000001">
    <property type="protein sequence ID" value="MBG6085863.1"/>
    <property type="molecule type" value="Genomic_DNA"/>
</dbReference>
<comment type="caution">
    <text evidence="1">The sequence shown here is derived from an EMBL/GenBank/DDBJ whole genome shotgun (WGS) entry which is preliminary data.</text>
</comment>
<dbReference type="AlphaFoldDB" id="A0A931GFZ8"/>
<sequence>MQAFDDRATLAEEFVVRLVGKTSPGAALPMEWGKLFKVIQAAVDDLSDSPVPLQLTGMSRGSTVLHLRSAADVEVPDVAGLRVHETALASAVRALLRVVDGAESEGDLKPWADKLDGFERFAVSLSELKLTAGFKLLGSSGAVRSAQLTGRGLKYLGGLSDTQEKTRGRTVSGRVTELKSSGHVKVKAGVARNSTAYDVVFEPSRLSEMGLTLGKSVSWRVEERVSVDRLGRISDTSWTFIEEAGDTPSAL</sequence>
<dbReference type="RefSeq" id="WP_196836996.1">
    <property type="nucleotide sequence ID" value="NZ_JADOTZ010000001.1"/>
</dbReference>
<keyword evidence="2" id="KW-1185">Reference proteome</keyword>